<evidence type="ECO:0000256" key="9">
    <source>
        <dbReference type="SAM" id="MobiDB-lite"/>
    </source>
</evidence>
<keyword evidence="4 8" id="KW-0507">mRNA processing</keyword>
<reference evidence="13 14" key="1">
    <citation type="journal article" date="2018" name="Mol. Biol. Evol.">
        <title>Broad Genomic Sampling Reveals a Smut Pathogenic Ancestry of the Fungal Clade Ustilaginomycotina.</title>
        <authorList>
            <person name="Kijpornyongpan T."/>
            <person name="Mondo S.J."/>
            <person name="Barry K."/>
            <person name="Sandor L."/>
            <person name="Lee J."/>
            <person name="Lipzen A."/>
            <person name="Pangilinan J."/>
            <person name="LaButti K."/>
            <person name="Hainaut M."/>
            <person name="Henrissat B."/>
            <person name="Grigoriev I.V."/>
            <person name="Spatafora J.W."/>
            <person name="Aime M.C."/>
        </authorList>
    </citation>
    <scope>NUCLEOTIDE SEQUENCE [LARGE SCALE GENOMIC DNA]</scope>
    <source>
        <strain evidence="13 14">MCA 4198</strain>
    </source>
</reference>
<evidence type="ECO:0000256" key="1">
    <source>
        <dbReference type="ARBA" id="ARBA00004123"/>
    </source>
</evidence>
<evidence type="ECO:0000256" key="8">
    <source>
        <dbReference type="HAMAP-Rule" id="MF_03035"/>
    </source>
</evidence>
<evidence type="ECO:0000259" key="10">
    <source>
        <dbReference type="Pfam" id="PF06807"/>
    </source>
</evidence>
<dbReference type="GO" id="GO:0005849">
    <property type="term" value="C:mRNA cleavage factor complex"/>
    <property type="evidence" value="ECO:0007669"/>
    <property type="project" value="UniProtKB-UniRule"/>
</dbReference>
<evidence type="ECO:0000256" key="4">
    <source>
        <dbReference type="ARBA" id="ARBA00022664"/>
    </source>
</evidence>
<dbReference type="InterPro" id="IPR032324">
    <property type="entry name" value="Clp1_N"/>
</dbReference>
<comment type="subcellular location">
    <subcellularLocation>
        <location evidence="1 8">Nucleus</location>
    </subcellularLocation>
</comment>
<dbReference type="InterPro" id="IPR045116">
    <property type="entry name" value="Clp1/Grc3"/>
</dbReference>
<evidence type="ECO:0000256" key="3">
    <source>
        <dbReference type="ARBA" id="ARBA00019824"/>
    </source>
</evidence>
<feature type="domain" description="Clp1 P-loop" evidence="12">
    <location>
        <begin position="241"/>
        <end position="435"/>
    </location>
</feature>
<gene>
    <name evidence="8" type="primary">CLP1</name>
    <name evidence="13" type="ORF">FA10DRAFT_249993</name>
</gene>
<dbReference type="InterPro" id="IPR038239">
    <property type="entry name" value="Clp1_N_sf"/>
</dbReference>
<name>A0A316YRV9_9BASI</name>
<feature type="region of interest" description="Disordered" evidence="9">
    <location>
        <begin position="212"/>
        <end position="240"/>
    </location>
</feature>
<dbReference type="Gene3D" id="3.40.50.300">
    <property type="entry name" value="P-loop containing nucleotide triphosphate hydrolases"/>
    <property type="match status" value="1"/>
</dbReference>
<dbReference type="HAMAP" id="MF_03035">
    <property type="entry name" value="Clp1"/>
    <property type="match status" value="1"/>
</dbReference>
<feature type="binding site" evidence="8">
    <location>
        <position position="25"/>
    </location>
    <ligand>
        <name>ATP</name>
        <dbReference type="ChEBI" id="CHEBI:30616"/>
    </ligand>
</feature>
<dbReference type="FunCoup" id="A0A316YRV9">
    <property type="interactions" value="517"/>
</dbReference>
<comment type="similarity">
    <text evidence="8">Belongs to the Clp1 family. Clp1 subfamily.</text>
</comment>
<comment type="function">
    <text evidence="8">Required for endonucleolytic cleavage during polyadenylation-dependent pre-mRNA 3'-end formation.</text>
</comment>
<dbReference type="Pfam" id="PF16575">
    <property type="entry name" value="CLP1_P"/>
    <property type="match status" value="1"/>
</dbReference>
<keyword evidence="14" id="KW-1185">Reference proteome</keyword>
<protein>
    <recommendedName>
        <fullName evidence="3">Polynucleotide 5'-hydroxyl-kinase GRC3</fullName>
    </recommendedName>
    <alternativeName>
        <fullName evidence="2">Polynucleotide 5'-hydroxyl-kinase grc3</fullName>
    </alternativeName>
</protein>
<feature type="binding site" evidence="8">
    <location>
        <begin position="185"/>
        <end position="190"/>
    </location>
    <ligand>
        <name>ATP</name>
        <dbReference type="ChEBI" id="CHEBI:30616"/>
    </ligand>
</feature>
<evidence type="ECO:0000313" key="14">
    <source>
        <dbReference type="Proteomes" id="UP000245768"/>
    </source>
</evidence>
<dbReference type="Proteomes" id="UP000245768">
    <property type="component" value="Unassembled WGS sequence"/>
</dbReference>
<comment type="subunit">
    <text evidence="8">Component of a pre-mRNA cleavage factor complex. Interacts directly with PCF11.</text>
</comment>
<evidence type="ECO:0000256" key="7">
    <source>
        <dbReference type="ARBA" id="ARBA00023242"/>
    </source>
</evidence>
<evidence type="ECO:0000259" key="11">
    <source>
        <dbReference type="Pfam" id="PF16573"/>
    </source>
</evidence>
<dbReference type="Pfam" id="PF06807">
    <property type="entry name" value="Clp1"/>
    <property type="match status" value="1"/>
</dbReference>
<sequence>MSTMAASASSSSLPRRIQEIPPRTEYRFELEPSERIAIRLVPGSGGTADVFGHELSAATERWYPFGDEAKIAVSSSTGCQIEIVGHVSTEYVADEASPSFTSWSNLHIYLEKKRLMAREDLKKDLASGDASNVRKLASSDKVLHTVAPRWAAPNAQADEGQEVGGTSAYTPEGQGPRIMVLGSEASGKSSLIKFLANYALRSPAVCDPLRGTASEKRESEEQRQDDGSAPGGDSGSQITGWWPTIVSLDPSIGTAPLPCTVSILPLSAVPNSTLPSPSPAYPYGLTPNTSGAIPPSASTVQATSPYSLWLGQETARENERHSRRVVDWLADALDRRLARDERARCSGILVDMPGVTTADSRSRYAFVQHCVRALHIDTIVILGHEKLNIELSRIFGQQGSGISVVKIPKSGGVVELDQTFKQRLRALQVRNYFYGGSNAPRTLGDATKEATEDEASTATSSAAMSVMLEPLGNLPSLSPYSTTIPFDLLEIYKIGAESAAPSSALPIGASRALQDQTQLIKLNPSDSTLDQANISNAVLALVQPVRGGGGPGQADSKVEPPPTDDEIIGSPILGFIHVASIDAAKKKMTILSPSPGKLPSKTAILGSLDWQDA</sequence>
<dbReference type="InParanoid" id="A0A316YRV9"/>
<dbReference type="GO" id="GO:0005524">
    <property type="term" value="F:ATP binding"/>
    <property type="evidence" value="ECO:0007669"/>
    <property type="project" value="UniProtKB-UniRule"/>
</dbReference>
<dbReference type="PANTHER" id="PTHR12755">
    <property type="entry name" value="CLEAVAGE/POLYADENYLATION FACTOR IA SUBUNIT CLP1P"/>
    <property type="match status" value="1"/>
</dbReference>
<dbReference type="Pfam" id="PF16573">
    <property type="entry name" value="CLP1_N"/>
    <property type="match status" value="1"/>
</dbReference>
<dbReference type="STRING" id="215250.A0A316YRV9"/>
<dbReference type="GO" id="GO:0031124">
    <property type="term" value="P:mRNA 3'-end processing"/>
    <property type="evidence" value="ECO:0007669"/>
    <property type="project" value="UniProtKB-UniRule"/>
</dbReference>
<dbReference type="InterPro" id="IPR010655">
    <property type="entry name" value="Clp1_C"/>
</dbReference>
<proteinExistence type="inferred from homology"/>
<dbReference type="GO" id="GO:0006388">
    <property type="term" value="P:tRNA splicing, via endonucleolytic cleavage and ligation"/>
    <property type="evidence" value="ECO:0007669"/>
    <property type="project" value="TreeGrafter"/>
</dbReference>
<dbReference type="Gene3D" id="2.60.120.1030">
    <property type="entry name" value="Clp1, DNA binding domain"/>
    <property type="match status" value="1"/>
</dbReference>
<evidence type="ECO:0000256" key="6">
    <source>
        <dbReference type="ARBA" id="ARBA00022840"/>
    </source>
</evidence>
<dbReference type="PANTHER" id="PTHR12755:SF6">
    <property type="entry name" value="POLYRIBONUCLEOTIDE 5'-HYDROXYL-KINASE CLP1"/>
    <property type="match status" value="1"/>
</dbReference>
<evidence type="ECO:0000259" key="12">
    <source>
        <dbReference type="Pfam" id="PF16575"/>
    </source>
</evidence>
<dbReference type="OrthoDB" id="258143at2759"/>
<dbReference type="AlphaFoldDB" id="A0A316YRV9"/>
<dbReference type="EMBL" id="KZ819635">
    <property type="protein sequence ID" value="PWN91746.1"/>
    <property type="molecule type" value="Genomic_DNA"/>
</dbReference>
<evidence type="ECO:0000256" key="2">
    <source>
        <dbReference type="ARBA" id="ARBA00018706"/>
    </source>
</evidence>
<keyword evidence="6 8" id="KW-0067">ATP-binding</keyword>
<dbReference type="Gene3D" id="2.40.30.330">
    <property type="entry name" value="Pre-mRNA cleavage complex subunit Clp1, C-terminal domain"/>
    <property type="match status" value="1"/>
</dbReference>
<feature type="region of interest" description="Disordered" evidence="9">
    <location>
        <begin position="151"/>
        <end position="175"/>
    </location>
</feature>
<feature type="binding site" evidence="8">
    <location>
        <position position="70"/>
    </location>
    <ligand>
        <name>ATP</name>
        <dbReference type="ChEBI" id="CHEBI:30616"/>
    </ligand>
</feature>
<feature type="compositionally biased region" description="Basic and acidic residues" evidence="9">
    <location>
        <begin position="213"/>
        <end position="226"/>
    </location>
</feature>
<organism evidence="13 14">
    <name type="scientific">Acaromyces ingoldii</name>
    <dbReference type="NCBI Taxonomy" id="215250"/>
    <lineage>
        <taxon>Eukaryota</taxon>
        <taxon>Fungi</taxon>
        <taxon>Dikarya</taxon>
        <taxon>Basidiomycota</taxon>
        <taxon>Ustilaginomycotina</taxon>
        <taxon>Exobasidiomycetes</taxon>
        <taxon>Exobasidiales</taxon>
        <taxon>Cryptobasidiaceae</taxon>
        <taxon>Acaromyces</taxon>
    </lineage>
</organism>
<evidence type="ECO:0000313" key="13">
    <source>
        <dbReference type="EMBL" id="PWN91746.1"/>
    </source>
</evidence>
<feature type="domain" description="Clp1 C-terminal" evidence="10">
    <location>
        <begin position="477"/>
        <end position="612"/>
    </location>
</feature>
<keyword evidence="5 8" id="KW-0547">Nucleotide-binding</keyword>
<evidence type="ECO:0000256" key="5">
    <source>
        <dbReference type="ARBA" id="ARBA00022741"/>
    </source>
</evidence>
<dbReference type="InterPro" id="IPR038238">
    <property type="entry name" value="Clp1_C_sf"/>
</dbReference>
<dbReference type="GO" id="GO:0051731">
    <property type="term" value="F:polynucleotide 5'-hydroxyl-kinase activity"/>
    <property type="evidence" value="ECO:0007669"/>
    <property type="project" value="InterPro"/>
</dbReference>
<dbReference type="InterPro" id="IPR028606">
    <property type="entry name" value="Clp1"/>
</dbReference>
<accession>A0A316YRV9</accession>
<keyword evidence="7 8" id="KW-0539">Nucleus</keyword>
<dbReference type="InterPro" id="IPR027417">
    <property type="entry name" value="P-loop_NTPase"/>
</dbReference>
<feature type="domain" description="Clp1 N-terminal" evidence="11">
    <location>
        <begin position="19"/>
        <end position="115"/>
    </location>
</feature>
<dbReference type="InterPro" id="IPR032319">
    <property type="entry name" value="CLP1_P"/>
</dbReference>